<keyword evidence="1" id="KW-1133">Transmembrane helix</keyword>
<sequence length="781" mass="89103">MKNKPRKLRLKPNNINQTHQGVIKKTVQKKPQPSQWQSFLSSTLAMSLLLSIAGAIIGFGWLSVLFILDPAQVSWVNEYLPQWAKISTGKREIPQTLTAIERSLSQKKRIAGETIPLEIKSEESFLMPVFQELANCESNCQQLVELRIYQRSHDLEYKFQADKYYYLITKLPIIGLSKNFVDASKYAKTSEVDNQQGKINLPLTSIKAFTDTNSPGFWFYLQGKYPQENNIIYGQIVHYNPTLKSLKQMLSWETSNSKLPKWQQVTGDETKELVIDQTLDLEPNFQVYQVKPSQLVANAVYLERINFQKSAVNEFAFQHSILLARNGLWTPALNWLKSLEKDRKQPFSSAAKAQIDVIKLYSDFTKIQADKNWASPNQQAIADIIDGRWEQALQIFEKSPNNAQEIASLIQTDKGRIWNRATVALRLNPNRRAVLAWMALIFKVHRGEERTNTWLQSQSNIDAETLKYIQCLLTRLDDDIINVHKSRIIGTVKQVNQINEQDWLPISLQTDLKNTNNQIWYEVEVSAFHNGTSWLLYPFVNFDEFKNQPRKFWRHILGISSDPSIQIIAWKPDGQQEIIAATIKAVQVQNQGLRLLISGSKLPDSQNQYPHRQPLALTVDALEWVQPSPVSLKDLSPQKPELVNSILPTIWQTLQQSGDITGSAIPNLQEIQTKMADLPVQLVSLTNDENQQVMVTISAAAIAALNQSQTNQTEQPEGEKKPRTLIFAPDGKVIYSDFTGTNQQTLIAIAQLTDDQSLALLVEKKRGYSLEHWSQTNQRFE</sequence>
<organism evidence="2 3">
    <name type="scientific">Cuspidothrix issatschenkoi CHARLIE-1</name>
    <dbReference type="NCBI Taxonomy" id="2052836"/>
    <lineage>
        <taxon>Bacteria</taxon>
        <taxon>Bacillati</taxon>
        <taxon>Cyanobacteriota</taxon>
        <taxon>Cyanophyceae</taxon>
        <taxon>Nostocales</taxon>
        <taxon>Aphanizomenonaceae</taxon>
        <taxon>Cuspidothrix</taxon>
    </lineage>
</organism>
<keyword evidence="1" id="KW-0812">Transmembrane</keyword>
<keyword evidence="1" id="KW-0472">Membrane</keyword>
<dbReference type="Proteomes" id="UP000239589">
    <property type="component" value="Unassembled WGS sequence"/>
</dbReference>
<reference evidence="2 3" key="1">
    <citation type="submission" date="2018-02" db="EMBL/GenBank/DDBJ databases">
        <title>Discovery of a pederin family compound in a non-symbiotic bloom-forming cyanobacterium.</title>
        <authorList>
            <person name="Kust A."/>
            <person name="Mares J."/>
            <person name="Jokela J."/>
            <person name="Urajova P."/>
            <person name="Hajek J."/>
            <person name="Saurav K."/>
            <person name="Voracova K."/>
            <person name="Fewer D.P."/>
            <person name="Haapaniemi E."/>
            <person name="Permi P."/>
            <person name="Rehakova K."/>
            <person name="Sivonen K."/>
            <person name="Hrouzek P."/>
        </authorList>
    </citation>
    <scope>NUCLEOTIDE SEQUENCE [LARGE SCALE GENOMIC DNA]</scope>
    <source>
        <strain evidence="2 3">CHARLIE-1</strain>
    </source>
</reference>
<evidence type="ECO:0000313" key="2">
    <source>
        <dbReference type="EMBL" id="PPJ63756.1"/>
    </source>
</evidence>
<evidence type="ECO:0000313" key="3">
    <source>
        <dbReference type="Proteomes" id="UP000239589"/>
    </source>
</evidence>
<comment type="caution">
    <text evidence="2">The sequence shown here is derived from an EMBL/GenBank/DDBJ whole genome shotgun (WGS) entry which is preliminary data.</text>
</comment>
<evidence type="ECO:0000256" key="1">
    <source>
        <dbReference type="SAM" id="Phobius"/>
    </source>
</evidence>
<dbReference type="EMBL" id="PGEM01000053">
    <property type="protein sequence ID" value="PPJ63756.1"/>
    <property type="molecule type" value="Genomic_DNA"/>
</dbReference>
<accession>A0A2S6CVJ4</accession>
<name>A0A2S6CVJ4_9CYAN</name>
<proteinExistence type="predicted"/>
<protein>
    <submittedName>
        <fullName evidence="2">Uncharacterized protein</fullName>
    </submittedName>
</protein>
<keyword evidence="3" id="KW-1185">Reference proteome</keyword>
<gene>
    <name evidence="2" type="ORF">CUN59_08115</name>
</gene>
<dbReference type="RefSeq" id="WP_104387369.1">
    <property type="nucleotide sequence ID" value="NZ_PGEM01000053.1"/>
</dbReference>
<feature type="transmembrane region" description="Helical" evidence="1">
    <location>
        <begin position="39"/>
        <end position="68"/>
    </location>
</feature>
<dbReference type="OrthoDB" id="473580at2"/>
<dbReference type="AlphaFoldDB" id="A0A2S6CVJ4"/>